<keyword evidence="2" id="KW-1185">Reference proteome</keyword>
<evidence type="ECO:0000313" key="1">
    <source>
        <dbReference type="EMBL" id="KAI4455151.1"/>
    </source>
</evidence>
<proteinExistence type="predicted"/>
<dbReference type="Proteomes" id="UP001056778">
    <property type="component" value="Chromosome 9"/>
</dbReference>
<comment type="caution">
    <text evidence="1">The sequence shown here is derived from an EMBL/GenBank/DDBJ whole genome shotgun (WGS) entry which is preliminary data.</text>
</comment>
<dbReference type="EMBL" id="CM043023">
    <property type="protein sequence ID" value="KAI4455151.1"/>
    <property type="molecule type" value="Genomic_DNA"/>
</dbReference>
<evidence type="ECO:0000313" key="2">
    <source>
        <dbReference type="Proteomes" id="UP001056778"/>
    </source>
</evidence>
<gene>
    <name evidence="1" type="ORF">MML48_9g00000564</name>
</gene>
<name>A0ACB9SKN1_HOLOL</name>
<sequence>MIGNLSRKKCFVCVTIRQTRKDFPKTVLKPDSKLRLSESDGVIKDEVGISKWKDRGKKSVYVATTMYNALEKTQVLRTQKDGSRILVPCPVAVAEY</sequence>
<protein>
    <submittedName>
        <fullName evidence="1">Transposase is4</fullName>
    </submittedName>
</protein>
<reference evidence="1" key="1">
    <citation type="submission" date="2022-04" db="EMBL/GenBank/DDBJ databases">
        <title>Chromosome-scale genome assembly of Holotrichia oblita Faldermann.</title>
        <authorList>
            <person name="Rongchong L."/>
        </authorList>
    </citation>
    <scope>NUCLEOTIDE SEQUENCE</scope>
    <source>
        <strain evidence="1">81SQS9</strain>
    </source>
</reference>
<accession>A0ACB9SKN1</accession>
<organism evidence="1 2">
    <name type="scientific">Holotrichia oblita</name>
    <name type="common">Chafer beetle</name>
    <dbReference type="NCBI Taxonomy" id="644536"/>
    <lineage>
        <taxon>Eukaryota</taxon>
        <taxon>Metazoa</taxon>
        <taxon>Ecdysozoa</taxon>
        <taxon>Arthropoda</taxon>
        <taxon>Hexapoda</taxon>
        <taxon>Insecta</taxon>
        <taxon>Pterygota</taxon>
        <taxon>Neoptera</taxon>
        <taxon>Endopterygota</taxon>
        <taxon>Coleoptera</taxon>
        <taxon>Polyphaga</taxon>
        <taxon>Scarabaeiformia</taxon>
        <taxon>Scarabaeidae</taxon>
        <taxon>Melolonthinae</taxon>
        <taxon>Holotrichia</taxon>
    </lineage>
</organism>